<evidence type="ECO:0000256" key="2">
    <source>
        <dbReference type="ARBA" id="ARBA00022692"/>
    </source>
</evidence>
<dbReference type="GO" id="GO:0005789">
    <property type="term" value="C:endoplasmic reticulum membrane"/>
    <property type="evidence" value="ECO:0007669"/>
    <property type="project" value="UniProtKB-SubCell"/>
</dbReference>
<comment type="function">
    <text evidence="5">Plays a key role in early steps of protein N-linked glycosylation by being involved in the conversion of polyprenol into dolichol. Acts as a polyprenal reductase that mediates the reduction of polyprenal into dolichal in a NADP-dependent mechanism. Dolichols are required for the synthesis of dolichol-linked monosaccharides and the oligosaccharide precursor used for N-glycosylation.</text>
</comment>
<dbReference type="GO" id="GO:0003865">
    <property type="term" value="F:3-oxo-5-alpha-steroid 4-dehydrogenase activity"/>
    <property type="evidence" value="ECO:0007669"/>
    <property type="project" value="TreeGrafter"/>
</dbReference>
<dbReference type="PANTHER" id="PTHR14624">
    <property type="entry name" value="DFG10 PROTEIN"/>
    <property type="match status" value="1"/>
</dbReference>
<sequence length="298" mass="33583">MLVLLAPAVLRAFYLGSSALAVPALQSRFLDYGSRATAPPSGQHHGAARDASPLGQTLDSLARVRVPHNYFTHFYVLSVLCSAYWGWHLWRTAGFSMLHVSWTARQVQVAWLLMLLQGVRRLLESYAYTSTSTSGMWFGHWILGLLFYLATNVAIWVEGASSLTGRDRLDGAAFEQEEGFQWKLAVLPPAILTCHALQHSYHAYLYRLRTEHSTYQLPSHPMFPNLLCPHYTCETIIYLLLSFLAAPDGRFVNWTLASATVFVGVNLGVTAVGTKAWYEQRFGVDKVKQRRRMVPCVW</sequence>
<keyword evidence="5" id="KW-0560">Oxidoreductase</keyword>
<evidence type="ECO:0000256" key="4">
    <source>
        <dbReference type="ARBA" id="ARBA00023136"/>
    </source>
</evidence>
<evidence type="ECO:0000259" key="7">
    <source>
        <dbReference type="Pfam" id="PF02544"/>
    </source>
</evidence>
<evidence type="ECO:0000256" key="3">
    <source>
        <dbReference type="ARBA" id="ARBA00022989"/>
    </source>
</evidence>
<evidence type="ECO:0000256" key="1">
    <source>
        <dbReference type="ARBA" id="ARBA00004127"/>
    </source>
</evidence>
<keyword evidence="3 5" id="KW-1133">Transmembrane helix</keyword>
<comment type="subcellular location">
    <subcellularLocation>
        <location evidence="1">Endomembrane system</location>
        <topology evidence="1">Multi-pass membrane protein</topology>
    </subcellularLocation>
    <subcellularLocation>
        <location evidence="5">Endoplasmic reticulum membrane</location>
    </subcellularLocation>
</comment>
<protein>
    <recommendedName>
        <fullName evidence="5">Polyprenal reductase</fullName>
        <ecNumber evidence="5">1.3.1.94</ecNumber>
    </recommendedName>
</protein>
<dbReference type="EC" id="1.3.1.94" evidence="5"/>
<comment type="pathway">
    <text evidence="5">Protein modification; protein glycosylation.</text>
</comment>
<evidence type="ECO:0000256" key="5">
    <source>
        <dbReference type="RuleBase" id="RU367081"/>
    </source>
</evidence>
<dbReference type="PANTHER" id="PTHR14624:SF0">
    <property type="entry name" value="POLYPRENOL REDUCTASE"/>
    <property type="match status" value="1"/>
</dbReference>
<feature type="signal peptide" evidence="6">
    <location>
        <begin position="1"/>
        <end position="19"/>
    </location>
</feature>
<accession>A0A6A6T0V6</accession>
<feature type="transmembrane region" description="Helical" evidence="5">
    <location>
        <begin position="251"/>
        <end position="272"/>
    </location>
</feature>
<comment type="catalytic activity">
    <reaction evidence="5">
        <text>a di-trans,poly-cis-dolichal + NADP(+) = a di-trans,poly-cis-polyprenal + NADPH + H(+)</text>
        <dbReference type="Rhea" id="RHEA:80727"/>
        <dbReference type="Rhea" id="RHEA-COMP:19536"/>
        <dbReference type="Rhea" id="RHEA-COMP:19537"/>
        <dbReference type="ChEBI" id="CHEBI:15378"/>
        <dbReference type="ChEBI" id="CHEBI:57783"/>
        <dbReference type="ChEBI" id="CHEBI:58349"/>
        <dbReference type="ChEBI" id="CHEBI:231623"/>
        <dbReference type="ChEBI" id="CHEBI:231637"/>
        <dbReference type="EC" id="1.3.1.94"/>
    </reaction>
    <physiologicalReaction direction="right-to-left" evidence="5">
        <dbReference type="Rhea" id="RHEA:80729"/>
    </physiologicalReaction>
</comment>
<dbReference type="GO" id="GO:0102389">
    <property type="term" value="F:polyprenol reductase activity"/>
    <property type="evidence" value="ECO:0007669"/>
    <property type="project" value="UniProtKB-UniRule"/>
</dbReference>
<keyword evidence="5" id="KW-0521">NADP</keyword>
<keyword evidence="9" id="KW-1185">Reference proteome</keyword>
<keyword evidence="2 5" id="KW-0812">Transmembrane</keyword>
<reference evidence="8" key="1">
    <citation type="journal article" date="2020" name="Stud. Mycol.">
        <title>101 Dothideomycetes genomes: a test case for predicting lifestyles and emergence of pathogens.</title>
        <authorList>
            <person name="Haridas S."/>
            <person name="Albert R."/>
            <person name="Binder M."/>
            <person name="Bloem J."/>
            <person name="Labutti K."/>
            <person name="Salamov A."/>
            <person name="Andreopoulos B."/>
            <person name="Baker S."/>
            <person name="Barry K."/>
            <person name="Bills G."/>
            <person name="Bluhm B."/>
            <person name="Cannon C."/>
            <person name="Castanera R."/>
            <person name="Culley D."/>
            <person name="Daum C."/>
            <person name="Ezra D."/>
            <person name="Gonzalez J."/>
            <person name="Henrissat B."/>
            <person name="Kuo A."/>
            <person name="Liang C."/>
            <person name="Lipzen A."/>
            <person name="Lutzoni F."/>
            <person name="Magnuson J."/>
            <person name="Mondo S."/>
            <person name="Nolan M."/>
            <person name="Ohm R."/>
            <person name="Pangilinan J."/>
            <person name="Park H.-J."/>
            <person name="Ramirez L."/>
            <person name="Alfaro M."/>
            <person name="Sun H."/>
            <person name="Tritt A."/>
            <person name="Yoshinaga Y."/>
            <person name="Zwiers L.-H."/>
            <person name="Turgeon B."/>
            <person name="Goodwin S."/>
            <person name="Spatafora J."/>
            <person name="Crous P."/>
            <person name="Grigoriev I."/>
        </authorList>
    </citation>
    <scope>NUCLEOTIDE SEQUENCE</scope>
    <source>
        <strain evidence="8">CBS 122681</strain>
    </source>
</reference>
<feature type="transmembrane region" description="Helical" evidence="5">
    <location>
        <begin position="226"/>
        <end position="245"/>
    </location>
</feature>
<feature type="transmembrane region" description="Helical" evidence="5">
    <location>
        <begin position="70"/>
        <end position="90"/>
    </location>
</feature>
<organism evidence="8 9">
    <name type="scientific">Lophiostoma macrostomum CBS 122681</name>
    <dbReference type="NCBI Taxonomy" id="1314788"/>
    <lineage>
        <taxon>Eukaryota</taxon>
        <taxon>Fungi</taxon>
        <taxon>Dikarya</taxon>
        <taxon>Ascomycota</taxon>
        <taxon>Pezizomycotina</taxon>
        <taxon>Dothideomycetes</taxon>
        <taxon>Pleosporomycetidae</taxon>
        <taxon>Pleosporales</taxon>
        <taxon>Lophiostomataceae</taxon>
        <taxon>Lophiostoma</taxon>
    </lineage>
</organism>
<keyword evidence="4 5" id="KW-0472">Membrane</keyword>
<dbReference type="GO" id="GO:0016095">
    <property type="term" value="P:polyprenol catabolic process"/>
    <property type="evidence" value="ECO:0007669"/>
    <property type="project" value="UniProtKB-UniRule"/>
</dbReference>
<keyword evidence="6" id="KW-0732">Signal</keyword>
<dbReference type="GO" id="GO:0006488">
    <property type="term" value="P:dolichol-linked oligosaccharide biosynthetic process"/>
    <property type="evidence" value="ECO:0007669"/>
    <property type="project" value="UniProtKB-UniRule"/>
</dbReference>
<evidence type="ECO:0000313" key="8">
    <source>
        <dbReference type="EMBL" id="KAF2652957.1"/>
    </source>
</evidence>
<feature type="transmembrane region" description="Helical" evidence="5">
    <location>
        <begin position="139"/>
        <end position="157"/>
    </location>
</feature>
<dbReference type="GO" id="GO:0160198">
    <property type="term" value="F:polyprenal reductase activity"/>
    <property type="evidence" value="ECO:0007669"/>
    <property type="project" value="UniProtKB-EC"/>
</dbReference>
<name>A0A6A6T0V6_9PLEO</name>
<dbReference type="InterPro" id="IPR001104">
    <property type="entry name" value="3-oxo-5_a-steroid_4-DH_C"/>
</dbReference>
<gene>
    <name evidence="8" type="ORF">K491DRAFT_718431</name>
</gene>
<dbReference type="UniPathway" id="UPA00378"/>
<feature type="domain" description="3-oxo-5-alpha-steroid 4-dehydrogenase C-terminal" evidence="7">
    <location>
        <begin position="192"/>
        <end position="298"/>
    </location>
</feature>
<dbReference type="OrthoDB" id="541710at2759"/>
<feature type="chain" id="PRO_5025393985" description="Polyprenal reductase" evidence="6">
    <location>
        <begin position="20"/>
        <end position="298"/>
    </location>
</feature>
<keyword evidence="5" id="KW-0256">Endoplasmic reticulum</keyword>
<dbReference type="AlphaFoldDB" id="A0A6A6T0V6"/>
<dbReference type="Proteomes" id="UP000799324">
    <property type="component" value="Unassembled WGS sequence"/>
</dbReference>
<dbReference type="PROSITE" id="PS50244">
    <property type="entry name" value="S5A_REDUCTASE"/>
    <property type="match status" value="1"/>
</dbReference>
<dbReference type="InterPro" id="IPR039698">
    <property type="entry name" value="Dfg10/SRD5A3"/>
</dbReference>
<evidence type="ECO:0000256" key="6">
    <source>
        <dbReference type="SAM" id="SignalP"/>
    </source>
</evidence>
<proteinExistence type="inferred from homology"/>
<dbReference type="Pfam" id="PF02544">
    <property type="entry name" value="Steroid_dh"/>
    <property type="match status" value="1"/>
</dbReference>
<dbReference type="EMBL" id="MU004390">
    <property type="protein sequence ID" value="KAF2652957.1"/>
    <property type="molecule type" value="Genomic_DNA"/>
</dbReference>
<comment type="similarity">
    <text evidence="5">Belongs to the steroid 5-alpha reductase family. Polyprenal reductase subfamily.</text>
</comment>
<evidence type="ECO:0000313" key="9">
    <source>
        <dbReference type="Proteomes" id="UP000799324"/>
    </source>
</evidence>